<reference evidence="5 6" key="1">
    <citation type="submission" date="2018-05" db="EMBL/GenBank/DDBJ databases">
        <title>Rhodobacteraceae gen. nov., sp. nov. isolated from sea water.</title>
        <authorList>
            <person name="Ren Y."/>
        </authorList>
    </citation>
    <scope>NUCLEOTIDE SEQUENCE [LARGE SCALE GENOMIC DNA]</scope>
    <source>
        <strain evidence="5 6">TG-679</strain>
    </source>
</reference>
<evidence type="ECO:0000256" key="3">
    <source>
        <dbReference type="ARBA" id="ARBA00023251"/>
    </source>
</evidence>
<dbReference type="EMBL" id="QGKU01000029">
    <property type="protein sequence ID" value="PWR03287.1"/>
    <property type="molecule type" value="Genomic_DNA"/>
</dbReference>
<comment type="similarity">
    <text evidence="1">Belongs to the bleomycin resistance protein family.</text>
</comment>
<organism evidence="5 6">
    <name type="scientific">Meridianimarinicoccus roseus</name>
    <dbReference type="NCBI Taxonomy" id="2072018"/>
    <lineage>
        <taxon>Bacteria</taxon>
        <taxon>Pseudomonadati</taxon>
        <taxon>Pseudomonadota</taxon>
        <taxon>Alphaproteobacteria</taxon>
        <taxon>Rhodobacterales</taxon>
        <taxon>Paracoccaceae</taxon>
        <taxon>Meridianimarinicoccus</taxon>
    </lineage>
</organism>
<dbReference type="GO" id="GO:0051213">
    <property type="term" value="F:dioxygenase activity"/>
    <property type="evidence" value="ECO:0007669"/>
    <property type="project" value="UniProtKB-KW"/>
</dbReference>
<dbReference type="Pfam" id="PF19581">
    <property type="entry name" value="Glyoxalase_7"/>
    <property type="match status" value="1"/>
</dbReference>
<feature type="domain" description="VOC" evidence="4">
    <location>
        <begin position="2"/>
        <end position="119"/>
    </location>
</feature>
<dbReference type="SUPFAM" id="SSF54593">
    <property type="entry name" value="Glyoxalase/Bleomycin resistance protein/Dihydroxybiphenyl dioxygenase"/>
    <property type="match status" value="1"/>
</dbReference>
<evidence type="ECO:0000313" key="6">
    <source>
        <dbReference type="Proteomes" id="UP000245680"/>
    </source>
</evidence>
<keyword evidence="5" id="KW-0223">Dioxygenase</keyword>
<keyword evidence="3" id="KW-0046">Antibiotic resistance</keyword>
<dbReference type="OrthoDB" id="9803104at2"/>
<sequence>MPLGGPIPVLRSFNETEARDFYVRYLGFSVEFEHRFAPGMPLYMGLRSDRCELHLSEHHGDGVPGITVRIACDDVSALLRNLKARGHRRMNPGMEEQPWGMLEVSVTDPFGNRLIFFQTV</sequence>
<proteinExistence type="inferred from homology"/>
<gene>
    <name evidence="5" type="ORF">DKT77_07415</name>
</gene>
<keyword evidence="6" id="KW-1185">Reference proteome</keyword>
<evidence type="ECO:0000259" key="4">
    <source>
        <dbReference type="PROSITE" id="PS51819"/>
    </source>
</evidence>
<dbReference type="GO" id="GO:0046677">
    <property type="term" value="P:response to antibiotic"/>
    <property type="evidence" value="ECO:0007669"/>
    <property type="project" value="UniProtKB-KW"/>
</dbReference>
<dbReference type="PROSITE" id="PS51819">
    <property type="entry name" value="VOC"/>
    <property type="match status" value="1"/>
</dbReference>
<dbReference type="CDD" id="cd08349">
    <property type="entry name" value="BLMA_like"/>
    <property type="match status" value="1"/>
</dbReference>
<dbReference type="Gene3D" id="3.10.180.10">
    <property type="entry name" value="2,3-Dihydroxybiphenyl 1,2-Dioxygenase, domain 1"/>
    <property type="match status" value="1"/>
</dbReference>
<dbReference type="InterPro" id="IPR037523">
    <property type="entry name" value="VOC_core"/>
</dbReference>
<protein>
    <recommendedName>
        <fullName evidence="2">Bleomycin resistance protein</fullName>
    </recommendedName>
</protein>
<accession>A0A2V2LJG3</accession>
<comment type="caution">
    <text evidence="5">The sequence shown here is derived from an EMBL/GenBank/DDBJ whole genome shotgun (WGS) entry which is preliminary data.</text>
</comment>
<dbReference type="InterPro" id="IPR029068">
    <property type="entry name" value="Glyas_Bleomycin-R_OHBP_Dase"/>
</dbReference>
<keyword evidence="5" id="KW-0560">Oxidoreductase</keyword>
<evidence type="ECO:0000256" key="2">
    <source>
        <dbReference type="ARBA" id="ARBA00021572"/>
    </source>
</evidence>
<evidence type="ECO:0000313" key="5">
    <source>
        <dbReference type="EMBL" id="PWR03287.1"/>
    </source>
</evidence>
<evidence type="ECO:0000256" key="1">
    <source>
        <dbReference type="ARBA" id="ARBA00011051"/>
    </source>
</evidence>
<dbReference type="AlphaFoldDB" id="A0A2V2LJG3"/>
<name>A0A2V2LJG3_9RHOB</name>
<dbReference type="InterPro" id="IPR000335">
    <property type="entry name" value="Bleomycin-R"/>
</dbReference>
<dbReference type="Proteomes" id="UP000245680">
    <property type="component" value="Unassembled WGS sequence"/>
</dbReference>